<evidence type="ECO:0000313" key="5">
    <source>
        <dbReference type="Proteomes" id="UP001501495"/>
    </source>
</evidence>
<dbReference type="SUPFAM" id="SSF46689">
    <property type="entry name" value="Homeodomain-like"/>
    <property type="match status" value="1"/>
</dbReference>
<evidence type="ECO:0000256" key="2">
    <source>
        <dbReference type="PROSITE-ProRule" id="PRU00335"/>
    </source>
</evidence>
<dbReference type="InterPro" id="IPR009057">
    <property type="entry name" value="Homeodomain-like_sf"/>
</dbReference>
<keyword evidence="1 2" id="KW-0238">DNA-binding</keyword>
<protein>
    <submittedName>
        <fullName evidence="4">TetR/AcrR family transcriptional regulator</fullName>
    </submittedName>
</protein>
<evidence type="ECO:0000256" key="1">
    <source>
        <dbReference type="ARBA" id="ARBA00023125"/>
    </source>
</evidence>
<dbReference type="EMBL" id="BAAAZH010000011">
    <property type="protein sequence ID" value="GAA4115305.1"/>
    <property type="molecule type" value="Genomic_DNA"/>
</dbReference>
<comment type="caution">
    <text evidence="4">The sequence shown here is derived from an EMBL/GenBank/DDBJ whole genome shotgun (WGS) entry which is preliminary data.</text>
</comment>
<feature type="domain" description="HTH tetR-type" evidence="3">
    <location>
        <begin position="22"/>
        <end position="82"/>
    </location>
</feature>
<dbReference type="PROSITE" id="PS50977">
    <property type="entry name" value="HTH_TETR_2"/>
    <property type="match status" value="1"/>
</dbReference>
<dbReference type="PANTHER" id="PTHR30055">
    <property type="entry name" value="HTH-TYPE TRANSCRIPTIONAL REGULATOR RUTR"/>
    <property type="match status" value="1"/>
</dbReference>
<feature type="DNA-binding region" description="H-T-H motif" evidence="2">
    <location>
        <begin position="45"/>
        <end position="64"/>
    </location>
</feature>
<evidence type="ECO:0000259" key="3">
    <source>
        <dbReference type="PROSITE" id="PS50977"/>
    </source>
</evidence>
<dbReference type="Pfam" id="PF00440">
    <property type="entry name" value="TetR_N"/>
    <property type="match status" value="1"/>
</dbReference>
<name>A0ABP7XGX0_9ACTN</name>
<dbReference type="InterPro" id="IPR001647">
    <property type="entry name" value="HTH_TetR"/>
</dbReference>
<organism evidence="4 5">
    <name type="scientific">Nocardioides fonticola</name>
    <dbReference type="NCBI Taxonomy" id="450363"/>
    <lineage>
        <taxon>Bacteria</taxon>
        <taxon>Bacillati</taxon>
        <taxon>Actinomycetota</taxon>
        <taxon>Actinomycetes</taxon>
        <taxon>Propionibacteriales</taxon>
        <taxon>Nocardioidaceae</taxon>
        <taxon>Nocardioides</taxon>
    </lineage>
</organism>
<sequence>MKISLVDLLAGAATVPPVDLADPVVTRLLDAALAESATVGLRRLTMDDIARRAGVGRMTAYRRFAKRDDLVHTLVAREALAFLTAINEATEKAETLEEISVETFTAATGFVRRNPLLRLVADTDPGSFVEVVGAQGARILRLGTEFLARQIHGDDPGEPTAHETAVAEVCARLFTTYVAIPLSVIDPDDEDAVRRYAREVIAPIAATGRRPPVSAVGSE</sequence>
<gene>
    <name evidence="4" type="ORF">GCM10022215_14040</name>
</gene>
<keyword evidence="5" id="KW-1185">Reference proteome</keyword>
<proteinExistence type="predicted"/>
<dbReference type="PANTHER" id="PTHR30055:SF153">
    <property type="entry name" value="HTH-TYPE TRANSCRIPTIONAL REPRESSOR RV3405C"/>
    <property type="match status" value="1"/>
</dbReference>
<reference evidence="5" key="1">
    <citation type="journal article" date="2019" name="Int. J. Syst. Evol. Microbiol.">
        <title>The Global Catalogue of Microorganisms (GCM) 10K type strain sequencing project: providing services to taxonomists for standard genome sequencing and annotation.</title>
        <authorList>
            <consortium name="The Broad Institute Genomics Platform"/>
            <consortium name="The Broad Institute Genome Sequencing Center for Infectious Disease"/>
            <person name="Wu L."/>
            <person name="Ma J."/>
        </authorList>
    </citation>
    <scope>NUCLEOTIDE SEQUENCE [LARGE SCALE GENOMIC DNA]</scope>
    <source>
        <strain evidence="5">JCM 16703</strain>
    </source>
</reference>
<evidence type="ECO:0000313" key="4">
    <source>
        <dbReference type="EMBL" id="GAA4115305.1"/>
    </source>
</evidence>
<dbReference type="InterPro" id="IPR050109">
    <property type="entry name" value="HTH-type_TetR-like_transc_reg"/>
</dbReference>
<dbReference type="Proteomes" id="UP001501495">
    <property type="component" value="Unassembled WGS sequence"/>
</dbReference>
<accession>A0ABP7XGX0</accession>
<dbReference type="RefSeq" id="WP_344732582.1">
    <property type="nucleotide sequence ID" value="NZ_BAAAZH010000011.1"/>
</dbReference>
<dbReference type="Gene3D" id="1.10.357.10">
    <property type="entry name" value="Tetracycline Repressor, domain 2"/>
    <property type="match status" value="1"/>
</dbReference>